<organism evidence="2 3">
    <name type="scientific">Iocasia fonsfrigidae</name>
    <dbReference type="NCBI Taxonomy" id="2682810"/>
    <lineage>
        <taxon>Bacteria</taxon>
        <taxon>Bacillati</taxon>
        <taxon>Bacillota</taxon>
        <taxon>Clostridia</taxon>
        <taxon>Halanaerobiales</taxon>
        <taxon>Halanaerobiaceae</taxon>
        <taxon>Iocasia</taxon>
    </lineage>
</organism>
<dbReference type="Proteomes" id="UP000665020">
    <property type="component" value="Chromosome"/>
</dbReference>
<dbReference type="PANTHER" id="PTHR33171:SF17">
    <property type="entry name" value="LARA-LIKE N-TERMINAL DOMAIN-CONTAINING PROTEIN"/>
    <property type="match status" value="1"/>
</dbReference>
<dbReference type="Pfam" id="PF09861">
    <property type="entry name" value="Lar_N"/>
    <property type="match status" value="1"/>
</dbReference>
<dbReference type="InterPro" id="IPR048068">
    <property type="entry name" value="LarA-like"/>
</dbReference>
<dbReference type="InterPro" id="IPR043166">
    <property type="entry name" value="LarA-like_C"/>
</dbReference>
<evidence type="ECO:0000313" key="2">
    <source>
        <dbReference type="EMBL" id="QTL96713.1"/>
    </source>
</evidence>
<dbReference type="Gene3D" id="3.40.50.11440">
    <property type="match status" value="1"/>
</dbReference>
<dbReference type="RefSeq" id="WP_230868425.1">
    <property type="nucleotide sequence ID" value="NZ_CP046640.1"/>
</dbReference>
<feature type="domain" description="LarA-like N-terminal" evidence="1">
    <location>
        <begin position="28"/>
        <end position="186"/>
    </location>
</feature>
<dbReference type="KEGG" id="ifn:GM661_01350"/>
<dbReference type="EMBL" id="CP046640">
    <property type="protein sequence ID" value="QTL96713.1"/>
    <property type="molecule type" value="Genomic_DNA"/>
</dbReference>
<dbReference type="AlphaFoldDB" id="A0A8A7K4R0"/>
<gene>
    <name evidence="2" type="ORF">GM661_01350</name>
</gene>
<accession>A0A8A7K4R0</accession>
<proteinExistence type="predicted"/>
<protein>
    <submittedName>
        <fullName evidence="2">DUF2088 domain-containing protein</fullName>
    </submittedName>
</protein>
<dbReference type="PANTHER" id="PTHR33171">
    <property type="entry name" value="LAR_N DOMAIN-CONTAINING PROTEIN"/>
    <property type="match status" value="1"/>
</dbReference>
<reference evidence="2" key="1">
    <citation type="submission" date="2019-12" db="EMBL/GenBank/DDBJ databases">
        <authorList>
            <person name="zhang j."/>
            <person name="sun C.M."/>
        </authorList>
    </citation>
    <scope>NUCLEOTIDE SEQUENCE</scope>
    <source>
        <strain evidence="2">NS-1</strain>
    </source>
</reference>
<dbReference type="Gene3D" id="3.90.226.30">
    <property type="match status" value="1"/>
</dbReference>
<sequence>MENLIKKVPESSQFSYEEQKSYIKQLVDQIPEDAKRILILPPDITRKHSGAGVLTSIFYDFLRQMDIEIDIMPALGTHDPMENRKLKEMFGTGIPMEAFKTHDWRNDTIKIGEIPAEYVSEVTEDKVKQSIPVKVNECLIKGGYDLIISIGQVVPHEVVGMANYSKNVLVGVGGFEIISVSHFVGAVAGVENVMGRDHSPARKLYDYAQEHFLKDMPLLYILTVNSTDIDEESELTRMLGIFTGYDRSVFERAVEFSKKVNIIKVEKSLNKVVVYLDPEEFKTTWIGCKAVYRTRMAIADGGELIIIAPGLHKFGEDINNDRLIRKYGYVGTEKVLDLVKENSDLQENLSAAAHLIQGSSEGRFKINFACQHLRKQDIEGVNFNYLPLDRALEKYNINELDSGLNNVDGEEIFYINNPATGLWVAKDKF</sequence>
<keyword evidence="3" id="KW-1185">Reference proteome</keyword>
<dbReference type="GO" id="GO:0050043">
    <property type="term" value="F:lactate racemase activity"/>
    <property type="evidence" value="ECO:0007669"/>
    <property type="project" value="InterPro"/>
</dbReference>
<name>A0A8A7K4R0_9FIRM</name>
<evidence type="ECO:0000313" key="3">
    <source>
        <dbReference type="Proteomes" id="UP000665020"/>
    </source>
</evidence>
<evidence type="ECO:0000259" key="1">
    <source>
        <dbReference type="Pfam" id="PF09861"/>
    </source>
</evidence>
<dbReference type="InterPro" id="IPR018657">
    <property type="entry name" value="LarA-like_N"/>
</dbReference>